<reference evidence="1 2" key="1">
    <citation type="submission" date="2020-11" db="EMBL/GenBank/DDBJ databases">
        <authorList>
            <person name="Kim M.K."/>
        </authorList>
    </citation>
    <scope>NUCLEOTIDE SEQUENCE [LARGE SCALE GENOMIC DNA]</scope>
    <source>
        <strain evidence="1 2">BT662</strain>
    </source>
</reference>
<comment type="caution">
    <text evidence="1">The sequence shown here is derived from an EMBL/GenBank/DDBJ whole genome shotgun (WGS) entry which is preliminary data.</text>
</comment>
<name>A0ABS0I0I5_9BACT</name>
<dbReference type="Proteomes" id="UP000618931">
    <property type="component" value="Unassembled WGS sequence"/>
</dbReference>
<dbReference type="EMBL" id="JADQDM010000002">
    <property type="protein sequence ID" value="MBF9220467.1"/>
    <property type="molecule type" value="Genomic_DNA"/>
</dbReference>
<proteinExistence type="predicted"/>
<evidence type="ECO:0000313" key="2">
    <source>
        <dbReference type="Proteomes" id="UP000618931"/>
    </source>
</evidence>
<accession>A0ABS0I0I5</accession>
<protein>
    <submittedName>
        <fullName evidence="1">Uncharacterized protein</fullName>
    </submittedName>
</protein>
<dbReference type="RefSeq" id="WP_196291921.1">
    <property type="nucleotide sequence ID" value="NZ_JADQDM010000002.1"/>
</dbReference>
<evidence type="ECO:0000313" key="1">
    <source>
        <dbReference type="EMBL" id="MBF9220467.1"/>
    </source>
</evidence>
<organism evidence="1 2">
    <name type="scientific">Hymenobacter ruricola</name>
    <dbReference type="NCBI Taxonomy" id="2791023"/>
    <lineage>
        <taxon>Bacteria</taxon>
        <taxon>Pseudomonadati</taxon>
        <taxon>Bacteroidota</taxon>
        <taxon>Cytophagia</taxon>
        <taxon>Cytophagales</taxon>
        <taxon>Hymenobacteraceae</taxon>
        <taxon>Hymenobacter</taxon>
    </lineage>
</organism>
<sequence length="49" mass="5781">MRKNRAAKIRRKAVLRKPILPALEKGFWWWLMLETVRVAIAAAARHWLG</sequence>
<gene>
    <name evidence="1" type="ORF">I2H31_05070</name>
</gene>
<keyword evidence="2" id="KW-1185">Reference proteome</keyword>